<evidence type="ECO:0000256" key="2">
    <source>
        <dbReference type="ARBA" id="ARBA00022980"/>
    </source>
</evidence>
<evidence type="ECO:0000256" key="1">
    <source>
        <dbReference type="ARBA" id="ARBA00010528"/>
    </source>
</evidence>
<dbReference type="GO" id="GO:0003735">
    <property type="term" value="F:structural constituent of ribosome"/>
    <property type="evidence" value="ECO:0007669"/>
    <property type="project" value="InterPro"/>
</dbReference>
<keyword evidence="5" id="KW-0933">Apicoplast</keyword>
<comment type="similarity">
    <text evidence="1">Belongs to the universal ribosomal protein uL4 family.</text>
</comment>
<dbReference type="AlphaFoldDB" id="A0AAE9WYP2"/>
<dbReference type="GO" id="GO:1990904">
    <property type="term" value="C:ribonucleoprotein complex"/>
    <property type="evidence" value="ECO:0007669"/>
    <property type="project" value="UniProtKB-KW"/>
</dbReference>
<dbReference type="GO" id="GO:0005840">
    <property type="term" value="C:ribosome"/>
    <property type="evidence" value="ECO:0007669"/>
    <property type="project" value="UniProtKB-KW"/>
</dbReference>
<name>A0AAE9WYP2_PLAYO</name>
<dbReference type="Proteomes" id="UP001054126">
    <property type="component" value="Apicoplast Pltd"/>
</dbReference>
<dbReference type="GO" id="GO:0006412">
    <property type="term" value="P:translation"/>
    <property type="evidence" value="ECO:0007669"/>
    <property type="project" value="InterPro"/>
</dbReference>
<reference evidence="5" key="1">
    <citation type="submission" date="2023-01" db="EMBL/GenBank/DDBJ databases">
        <title>Long-Read Genome Assembly and Gene Model Annotations for the Rodent Malaria Parasite Plasmodium yoelii 17XNL.</title>
        <authorList>
            <person name="Mitchell G.J."/>
            <person name="Sebastian A."/>
            <person name="Albert I."/>
            <person name="Lindner S.E."/>
        </authorList>
    </citation>
    <scope>NUCLEOTIDE SEQUENCE</scope>
    <source>
        <strain evidence="5">17XNL clone 1.1</strain>
    </source>
</reference>
<keyword evidence="5" id="KW-0934">Plastid</keyword>
<evidence type="ECO:0000313" key="5">
    <source>
        <dbReference type="EMBL" id="WBY61416.1"/>
    </source>
</evidence>
<evidence type="ECO:0000256" key="4">
    <source>
        <dbReference type="ARBA" id="ARBA00040565"/>
    </source>
</evidence>
<dbReference type="InterPro" id="IPR023574">
    <property type="entry name" value="Ribosomal_uL4_dom_sf"/>
</dbReference>
<protein>
    <recommendedName>
        <fullName evidence="4">Large ribosomal subunit protein uL4m</fullName>
    </recommendedName>
</protein>
<proteinExistence type="inferred from homology"/>
<dbReference type="EMBL" id="CP115539">
    <property type="protein sequence ID" value="WBY61416.1"/>
    <property type="molecule type" value="Genomic_DNA"/>
</dbReference>
<dbReference type="PANTHER" id="PTHR10746">
    <property type="entry name" value="50S RIBOSOMAL PROTEIN L4"/>
    <property type="match status" value="1"/>
</dbReference>
<sequence length="199" mass="24200">MDNIIILNINNNIFNNNIIFKYKYNFFIKLYLNNYIKIYKLLVYIIKYYYLNNIYKYKNTKNRSLINFSKKKVRVQKGTGKARLKTLSSTVCKQGACTFGPFYRNKIIKYNKFIYKLIFLYLLINKRSNILIIKFEYILGLLYIYKNIKFNNINELIYKILYLNGILVSKNYKIFNLYEINNKYILLNLILYNYIILIV</sequence>
<dbReference type="InterPro" id="IPR013005">
    <property type="entry name" value="Ribosomal_uL4-like"/>
</dbReference>
<dbReference type="Pfam" id="PF00573">
    <property type="entry name" value="Ribosomal_L4"/>
    <property type="match status" value="1"/>
</dbReference>
<dbReference type="PANTHER" id="PTHR10746:SF6">
    <property type="entry name" value="LARGE RIBOSOMAL SUBUNIT PROTEIN UL4M"/>
    <property type="match status" value="1"/>
</dbReference>
<dbReference type="SUPFAM" id="SSF52166">
    <property type="entry name" value="Ribosomal protein L4"/>
    <property type="match status" value="1"/>
</dbReference>
<keyword evidence="3" id="KW-0687">Ribonucleoprotein</keyword>
<dbReference type="Gene3D" id="3.40.1370.10">
    <property type="match status" value="1"/>
</dbReference>
<organism evidence="5 6">
    <name type="scientific">Plasmodium yoelii yoelii</name>
    <dbReference type="NCBI Taxonomy" id="73239"/>
    <lineage>
        <taxon>Eukaryota</taxon>
        <taxon>Sar</taxon>
        <taxon>Alveolata</taxon>
        <taxon>Apicomplexa</taxon>
        <taxon>Aconoidasida</taxon>
        <taxon>Haemosporida</taxon>
        <taxon>Plasmodiidae</taxon>
        <taxon>Plasmodium</taxon>
        <taxon>Plasmodium (Vinckeia)</taxon>
    </lineage>
</organism>
<keyword evidence="2 5" id="KW-0689">Ribosomal protein</keyword>
<gene>
    <name evidence="5" type="ORF">Py17XNL_00API00028</name>
</gene>
<accession>A0AAE9WYP2</accession>
<dbReference type="InterPro" id="IPR002136">
    <property type="entry name" value="Ribosomal_uL4"/>
</dbReference>
<geneLocation type="apicoplast" evidence="5"/>
<evidence type="ECO:0000313" key="6">
    <source>
        <dbReference type="Proteomes" id="UP001054126"/>
    </source>
</evidence>
<evidence type="ECO:0000256" key="3">
    <source>
        <dbReference type="ARBA" id="ARBA00023274"/>
    </source>
</evidence>